<name>A0A0K8MFU0_9PROT</name>
<comment type="caution">
    <text evidence="2">The sequence shown here is derived from an EMBL/GenBank/DDBJ whole genome shotgun (WGS) entry which is preliminary data.</text>
</comment>
<gene>
    <name evidence="2" type="ORF">Cva_01738</name>
</gene>
<evidence type="ECO:0000313" key="2">
    <source>
        <dbReference type="EMBL" id="GAO99063.1"/>
    </source>
</evidence>
<dbReference type="InterPro" id="IPR014121">
    <property type="entry name" value="TraN_Ftype"/>
</dbReference>
<accession>A0A0K8MFU0</accession>
<dbReference type="AlphaFoldDB" id="A0A0K8MFU0"/>
<sequence>MTYACQPNLHRGCEEFKKKGCVQINSECKEYKGKSCITFTQTYECLSQQDGQTLTTLSGKIPYCLDGQCVDQGFAPNEDMADVLSTLAILNAIQKDKDMSGPSIFKGDAYGCNRNCINFKDCCGSGDGWGVSMGLAGCSEKEKALAELRPQSKCVYVGTYCAEKEPVTKICIRKKSNYCCFGSKMARLIQEQGRKQLHISFGSADSPQCRGLTIEELDKIDFSKVDLSELFAEVWSKMKAPNVQKLSEDFQESWSHRTDVLDQGKTSDRDHLQQEKPDAVF</sequence>
<proteinExistence type="predicted"/>
<dbReference type="Proteomes" id="UP000036771">
    <property type="component" value="Unassembled WGS sequence"/>
</dbReference>
<keyword evidence="3" id="KW-1185">Reference proteome</keyword>
<reference evidence="2 3" key="1">
    <citation type="submission" date="2015-03" db="EMBL/GenBank/DDBJ databases">
        <title>Caedibacter varicaedens, whole genome shotgun sequence.</title>
        <authorList>
            <person name="Suzuki H."/>
            <person name="Dapper A.L."/>
            <person name="Gibson A.K."/>
            <person name="Jackson C."/>
            <person name="Lee H."/>
            <person name="Pejaver V.R."/>
            <person name="Doak T."/>
            <person name="Lynch M."/>
        </authorList>
    </citation>
    <scope>NUCLEOTIDE SEQUENCE [LARGE SCALE GENOMIC DNA]</scope>
</reference>
<dbReference type="STRING" id="1629334.Cva_01738"/>
<organism evidence="2 3">
    <name type="scientific">Caedimonas varicaedens</name>
    <dbReference type="NCBI Taxonomy" id="1629334"/>
    <lineage>
        <taxon>Bacteria</taxon>
        <taxon>Pseudomonadati</taxon>
        <taxon>Pseudomonadota</taxon>
        <taxon>Alphaproteobacteria</taxon>
        <taxon>Holosporales</taxon>
        <taxon>Caedimonadaceae</taxon>
        <taxon>Caedimonas</taxon>
    </lineage>
</organism>
<evidence type="ECO:0000256" key="1">
    <source>
        <dbReference type="SAM" id="MobiDB-lite"/>
    </source>
</evidence>
<protein>
    <submittedName>
        <fullName evidence="2">Conjugal transfer mating pair stabilization protein TraN</fullName>
    </submittedName>
</protein>
<evidence type="ECO:0000313" key="3">
    <source>
        <dbReference type="Proteomes" id="UP000036771"/>
    </source>
</evidence>
<dbReference type="Pfam" id="PF06986">
    <property type="entry name" value="F_T4SS_TraN"/>
    <property type="match status" value="1"/>
</dbReference>
<feature type="region of interest" description="Disordered" evidence="1">
    <location>
        <begin position="258"/>
        <end position="281"/>
    </location>
</feature>
<dbReference type="EMBL" id="BBVC01000124">
    <property type="protein sequence ID" value="GAO99063.1"/>
    <property type="molecule type" value="Genomic_DNA"/>
</dbReference>